<dbReference type="AlphaFoldDB" id="A0AAD9YS75"/>
<evidence type="ECO:0000313" key="2">
    <source>
        <dbReference type="EMBL" id="KAK2776203.1"/>
    </source>
</evidence>
<accession>A0AAD9YS75</accession>
<feature type="domain" description="2EXR" evidence="1">
    <location>
        <begin position="5"/>
        <end position="86"/>
    </location>
</feature>
<protein>
    <recommendedName>
        <fullName evidence="1">2EXR domain-containing protein</fullName>
    </recommendedName>
</protein>
<dbReference type="EMBL" id="VYYT01000030">
    <property type="protein sequence ID" value="KAK2776203.1"/>
    <property type="molecule type" value="Genomic_DNA"/>
</dbReference>
<proteinExistence type="predicted"/>
<sequence length="420" mass="48580">MATQFTVFQQLPPELRREIWQLSIPAGHVTELDAPYLTRQCRSLAVELSNQRFCDMRNASRRNGGPPVVGRVCREARQIVQENGCYLDQKLHPSQANDTFNKITGQWFQYQDTVHLNWDLKYDTVTAIEDEPTPVPALKACAQFAKSVSITNELLLSATFFNGLERDYHGKPYLRQRWVQHLQLMGSFKECFVCLMSFNIHAPPQFADGKHLFDNPIRLVSPFDHNTLDKMHRLWEDGLPYIGHGIGDGESEIMFREISNKDELQHKVHAWGEDVCDLWLFYRYTESWTRIQGPKQLLWEPPADAEVFDPARINLKDRHWNKSHPWVMAELDAMPKFKPVIMFRHCTKNCFDVTPYLRPPVPGFPPIMGPPLRLRATPGYFDFAPSVGPQRTAFMSPGDFYVHTGGDVLPRRDHCTNQDR</sequence>
<comment type="caution">
    <text evidence="2">The sequence shown here is derived from an EMBL/GenBank/DDBJ whole genome shotgun (WGS) entry which is preliminary data.</text>
</comment>
<dbReference type="Pfam" id="PF20150">
    <property type="entry name" value="2EXR"/>
    <property type="match status" value="1"/>
</dbReference>
<gene>
    <name evidence="2" type="ORF">CKAH01_12567</name>
</gene>
<keyword evidence="3" id="KW-1185">Reference proteome</keyword>
<evidence type="ECO:0000313" key="3">
    <source>
        <dbReference type="Proteomes" id="UP001281614"/>
    </source>
</evidence>
<dbReference type="InterPro" id="IPR045518">
    <property type="entry name" value="2EXR"/>
</dbReference>
<name>A0AAD9YS75_COLKA</name>
<reference evidence="2" key="1">
    <citation type="submission" date="2023-02" db="EMBL/GenBank/DDBJ databases">
        <title>Colletotrichum kahawae CIFC_Que2 genome sequencing and assembly.</title>
        <authorList>
            <person name="Baroncelli R."/>
        </authorList>
    </citation>
    <scope>NUCLEOTIDE SEQUENCE</scope>
    <source>
        <strain evidence="2">CIFC_Que2</strain>
    </source>
</reference>
<dbReference type="PANTHER" id="PTHR35910:SF1">
    <property type="entry name" value="2EXR DOMAIN-CONTAINING PROTEIN"/>
    <property type="match status" value="1"/>
</dbReference>
<organism evidence="2 3">
    <name type="scientific">Colletotrichum kahawae</name>
    <name type="common">Coffee berry disease fungus</name>
    <dbReference type="NCBI Taxonomy" id="34407"/>
    <lineage>
        <taxon>Eukaryota</taxon>
        <taxon>Fungi</taxon>
        <taxon>Dikarya</taxon>
        <taxon>Ascomycota</taxon>
        <taxon>Pezizomycotina</taxon>
        <taxon>Sordariomycetes</taxon>
        <taxon>Hypocreomycetidae</taxon>
        <taxon>Glomerellales</taxon>
        <taxon>Glomerellaceae</taxon>
        <taxon>Colletotrichum</taxon>
        <taxon>Colletotrichum gloeosporioides species complex</taxon>
    </lineage>
</organism>
<dbReference type="PANTHER" id="PTHR35910">
    <property type="entry name" value="2EXR DOMAIN-CONTAINING PROTEIN"/>
    <property type="match status" value="1"/>
</dbReference>
<evidence type="ECO:0000259" key="1">
    <source>
        <dbReference type="Pfam" id="PF20150"/>
    </source>
</evidence>
<dbReference type="Proteomes" id="UP001281614">
    <property type="component" value="Unassembled WGS sequence"/>
</dbReference>